<evidence type="ECO:0000256" key="9">
    <source>
        <dbReference type="ARBA" id="ARBA00023136"/>
    </source>
</evidence>
<evidence type="ECO:0000259" key="12">
    <source>
        <dbReference type="Pfam" id="PF00905"/>
    </source>
</evidence>
<protein>
    <submittedName>
        <fullName evidence="14">Penicillin-binding protein dimerization domain protein</fullName>
    </submittedName>
</protein>
<keyword evidence="6" id="KW-0133">Cell shape</keyword>
<accession>L1Q2P6</accession>
<dbReference type="GO" id="GO:0008360">
    <property type="term" value="P:regulation of cell shape"/>
    <property type="evidence" value="ECO:0007669"/>
    <property type="project" value="UniProtKB-KW"/>
</dbReference>
<comment type="subcellular location">
    <subcellularLocation>
        <location evidence="2">Cell membrane</location>
    </subcellularLocation>
    <subcellularLocation>
        <location evidence="1">Membrane</location>
        <topology evidence="1">Single-pass membrane protein</topology>
    </subcellularLocation>
</comment>
<comment type="caution">
    <text evidence="14">The sequence shown here is derived from an EMBL/GenBank/DDBJ whole genome shotgun (WGS) entry which is preliminary data.</text>
</comment>
<dbReference type="STRING" id="545697.HMPREF0216_03318"/>
<dbReference type="InterPro" id="IPR005311">
    <property type="entry name" value="PBP_dimer"/>
</dbReference>
<evidence type="ECO:0000256" key="11">
    <source>
        <dbReference type="SAM" id="Phobius"/>
    </source>
</evidence>
<evidence type="ECO:0000256" key="2">
    <source>
        <dbReference type="ARBA" id="ARBA00004236"/>
    </source>
</evidence>
<dbReference type="Gene3D" id="3.90.1310.10">
    <property type="entry name" value="Penicillin-binding protein 2a (Domain 2)"/>
    <property type="match status" value="2"/>
</dbReference>
<evidence type="ECO:0000256" key="6">
    <source>
        <dbReference type="ARBA" id="ARBA00022960"/>
    </source>
</evidence>
<keyword evidence="5 11" id="KW-0812">Transmembrane</keyword>
<feature type="domain" description="Penicillin-binding protein dimerisation" evidence="13">
    <location>
        <begin position="62"/>
        <end position="376"/>
    </location>
</feature>
<evidence type="ECO:0000256" key="3">
    <source>
        <dbReference type="ARBA" id="ARBA00007171"/>
    </source>
</evidence>
<dbReference type="GO" id="GO:0005886">
    <property type="term" value="C:plasma membrane"/>
    <property type="evidence" value="ECO:0007669"/>
    <property type="project" value="UniProtKB-SubCell"/>
</dbReference>
<dbReference type="GO" id="GO:0008658">
    <property type="term" value="F:penicillin binding"/>
    <property type="evidence" value="ECO:0007669"/>
    <property type="project" value="InterPro"/>
</dbReference>
<comment type="similarity">
    <text evidence="3">Belongs to the transpeptidase family.</text>
</comment>
<dbReference type="Proteomes" id="UP000010420">
    <property type="component" value="Unassembled WGS sequence"/>
</dbReference>
<evidence type="ECO:0000256" key="4">
    <source>
        <dbReference type="ARBA" id="ARBA00022475"/>
    </source>
</evidence>
<keyword evidence="4" id="KW-1003">Cell membrane</keyword>
<keyword evidence="8 11" id="KW-1133">Transmembrane helix</keyword>
<dbReference type="AlphaFoldDB" id="L1Q2P6"/>
<proteinExistence type="inferred from homology"/>
<dbReference type="HOGENOM" id="CLU_009289_1_1_9"/>
<evidence type="ECO:0000256" key="10">
    <source>
        <dbReference type="ARBA" id="ARBA00023316"/>
    </source>
</evidence>
<reference evidence="14 15" key="1">
    <citation type="submission" date="2012-05" db="EMBL/GenBank/DDBJ databases">
        <authorList>
            <person name="Weinstock G."/>
            <person name="Sodergren E."/>
            <person name="Lobos E.A."/>
            <person name="Fulton L."/>
            <person name="Fulton R."/>
            <person name="Courtney L."/>
            <person name="Fronick C."/>
            <person name="O'Laughlin M."/>
            <person name="Godfrey J."/>
            <person name="Wilson R.M."/>
            <person name="Miner T."/>
            <person name="Farmer C."/>
            <person name="Delehaunty K."/>
            <person name="Cordes M."/>
            <person name="Minx P."/>
            <person name="Tomlinson C."/>
            <person name="Chen J."/>
            <person name="Wollam A."/>
            <person name="Pepin K.H."/>
            <person name="Bhonagiri V."/>
            <person name="Zhang X."/>
            <person name="Suruliraj S."/>
            <person name="Warren W."/>
            <person name="Mitreva M."/>
            <person name="Mardis E.R."/>
            <person name="Wilson R.K."/>
        </authorList>
    </citation>
    <scope>NUCLEOTIDE SEQUENCE [LARGE SCALE GENOMIC DNA]</scope>
    <source>
        <strain evidence="14 15">DSM 1785</strain>
    </source>
</reference>
<dbReference type="SUPFAM" id="SSF56519">
    <property type="entry name" value="Penicillin binding protein dimerisation domain"/>
    <property type="match status" value="1"/>
</dbReference>
<evidence type="ECO:0000256" key="5">
    <source>
        <dbReference type="ARBA" id="ARBA00022692"/>
    </source>
</evidence>
<dbReference type="PANTHER" id="PTHR30627">
    <property type="entry name" value="PEPTIDOGLYCAN D,D-TRANSPEPTIDASE"/>
    <property type="match status" value="1"/>
</dbReference>
<dbReference type="eggNOG" id="COG0768">
    <property type="taxonomic scope" value="Bacteria"/>
</dbReference>
<evidence type="ECO:0000256" key="8">
    <source>
        <dbReference type="ARBA" id="ARBA00022989"/>
    </source>
</evidence>
<dbReference type="GO" id="GO:0009252">
    <property type="term" value="P:peptidoglycan biosynthetic process"/>
    <property type="evidence" value="ECO:0007669"/>
    <property type="project" value="UniProtKB-KW"/>
</dbReference>
<keyword evidence="9 11" id="KW-0472">Membrane</keyword>
<evidence type="ECO:0000313" key="15">
    <source>
        <dbReference type="Proteomes" id="UP000010420"/>
    </source>
</evidence>
<dbReference type="PANTHER" id="PTHR30627:SF2">
    <property type="entry name" value="PEPTIDOGLYCAN D,D-TRANSPEPTIDASE MRDA"/>
    <property type="match status" value="1"/>
</dbReference>
<feature type="domain" description="Penicillin-binding protein transpeptidase" evidence="12">
    <location>
        <begin position="423"/>
        <end position="545"/>
    </location>
</feature>
<dbReference type="InterPro" id="IPR036138">
    <property type="entry name" value="PBP_dimer_sf"/>
</dbReference>
<dbReference type="InterPro" id="IPR012338">
    <property type="entry name" value="Beta-lactam/transpept-like"/>
</dbReference>
<evidence type="ECO:0000259" key="13">
    <source>
        <dbReference type="Pfam" id="PF03717"/>
    </source>
</evidence>
<dbReference type="Gene3D" id="3.40.710.10">
    <property type="entry name" value="DD-peptidase/beta-lactamase superfamily"/>
    <property type="match status" value="1"/>
</dbReference>
<gene>
    <name evidence="14" type="ORF">HMPREF0216_03318</name>
</gene>
<feature type="transmembrane region" description="Helical" evidence="11">
    <location>
        <begin position="21"/>
        <end position="43"/>
    </location>
</feature>
<organism evidence="14 15">
    <name type="scientific">Clostridium celatum DSM 1785</name>
    <dbReference type="NCBI Taxonomy" id="545697"/>
    <lineage>
        <taxon>Bacteria</taxon>
        <taxon>Bacillati</taxon>
        <taxon>Bacillota</taxon>
        <taxon>Clostridia</taxon>
        <taxon>Eubacteriales</taxon>
        <taxon>Clostridiaceae</taxon>
        <taxon>Clostridium</taxon>
    </lineage>
</organism>
<dbReference type="Pfam" id="PF03717">
    <property type="entry name" value="PBP_dimer"/>
    <property type="match status" value="1"/>
</dbReference>
<dbReference type="GO" id="GO:0071555">
    <property type="term" value="P:cell wall organization"/>
    <property type="evidence" value="ECO:0007669"/>
    <property type="project" value="UniProtKB-KW"/>
</dbReference>
<evidence type="ECO:0000256" key="7">
    <source>
        <dbReference type="ARBA" id="ARBA00022984"/>
    </source>
</evidence>
<dbReference type="SUPFAM" id="SSF56601">
    <property type="entry name" value="beta-lactamase/transpeptidase-like"/>
    <property type="match status" value="1"/>
</dbReference>
<dbReference type="EMBL" id="AMEZ01000133">
    <property type="protein sequence ID" value="EKY22274.1"/>
    <property type="molecule type" value="Genomic_DNA"/>
</dbReference>
<keyword evidence="10" id="KW-0961">Cell wall biogenesis/degradation</keyword>
<dbReference type="InterPro" id="IPR001460">
    <property type="entry name" value="PCN-bd_Tpept"/>
</dbReference>
<dbReference type="Pfam" id="PF00905">
    <property type="entry name" value="Transpeptidase"/>
    <property type="match status" value="1"/>
</dbReference>
<sequence length="565" mass="63940">MEVLMIVNKPKKDKGDVRYTILYIIMFIILGTIVFRLLFLQVYKYDEYKEKADVSSTRFIAENAPRGIIYDSDGNILASNTQTYVLTYMEAEEATEAFYSTMAKVFNILKENNESFNDDLSLKINSEGEFYFDFKVSSEDAKKSSEIRFKRDRGMNESIENELYKDKSRDLTDAEIEKVNEKLLAITPEETFYYLINQYDLFELLLPDGYTIDEYNTLYKKYNNSGSKLTSYEIGELIFNDIVSNGYSIEDIRKYVVVKDAIKMKSYEGYKAVTIANNIKRDTSFIIYQRLSDLPGIDVSLQPVRTYPYNNLASSVIGYVSSINSSEAESYELRGYDISTDLIGTSGIEAALEDQLKGNKGGTTVKVNSQGRATEELFKLESYPGNNVYLTIDKDVQYAAQEALKDTLERVRNEDGQKSATRGAVVAIEVGTGRVLAMASYPDFNPNDFAISGQLSDELYEKYFSPNLEAFGLQHIKDTGATMSLDELFPKNESGIREDIYDIYPKPLFNYATQGTLQPGSVFKPLTSIAGLMEGVITVNETMNDVVLGVERDLQLKTSKEVLME</sequence>
<name>L1Q2P6_9CLOT</name>
<evidence type="ECO:0000256" key="1">
    <source>
        <dbReference type="ARBA" id="ARBA00004167"/>
    </source>
</evidence>
<keyword evidence="7" id="KW-0573">Peptidoglycan synthesis</keyword>
<evidence type="ECO:0000313" key="14">
    <source>
        <dbReference type="EMBL" id="EKY22274.1"/>
    </source>
</evidence>
<dbReference type="PATRIC" id="fig|545697.3.peg.3242"/>
<keyword evidence="15" id="KW-1185">Reference proteome</keyword>
<dbReference type="InterPro" id="IPR050515">
    <property type="entry name" value="Beta-lactam/transpept"/>
</dbReference>
<dbReference type="GO" id="GO:0071972">
    <property type="term" value="F:peptidoglycan L,D-transpeptidase activity"/>
    <property type="evidence" value="ECO:0007669"/>
    <property type="project" value="TreeGrafter"/>
</dbReference>